<dbReference type="EMBL" id="CP075585">
    <property type="protein sequence ID" value="QZA58453.1"/>
    <property type="molecule type" value="Genomic_DNA"/>
</dbReference>
<organism evidence="1 2">
    <name type="scientific">Candidatus Rhabdochlamydia porcellionis</name>
    <dbReference type="NCBI Taxonomy" id="225148"/>
    <lineage>
        <taxon>Bacteria</taxon>
        <taxon>Pseudomonadati</taxon>
        <taxon>Chlamydiota</taxon>
        <taxon>Chlamydiia</taxon>
        <taxon>Parachlamydiales</taxon>
        <taxon>Candidatus Rhabdochlamydiaceae</taxon>
        <taxon>Candidatus Rhabdochlamydia</taxon>
    </lineage>
</organism>
<dbReference type="RefSeq" id="WP_194845016.1">
    <property type="nucleotide sequence ID" value="NZ_CP075585.1"/>
</dbReference>
<protein>
    <submittedName>
        <fullName evidence="1">Uncharacterized protein</fullName>
    </submittedName>
</protein>
<name>A0ABX8YZF0_9BACT</name>
<reference evidence="1 2" key="2">
    <citation type="submission" date="2021-05" db="EMBL/GenBank/DDBJ databases">
        <title>Ecology and evolution of chlamydial symbionts of arthropods.</title>
        <authorList>
            <person name="Halter T."/>
            <person name="Sixt B.S."/>
            <person name="Toenshoff E.R."/>
            <person name="Koestlbacher S."/>
            <person name="Schulz F."/>
            <person name="Kostanjsek R."/>
            <person name="Collingro A."/>
            <person name="Hendrickx F."/>
            <person name="Horn M."/>
        </authorList>
    </citation>
    <scope>NUCLEOTIDE SEQUENCE [LARGE SCALE GENOMIC DNA]</scope>
    <source>
        <strain evidence="1 2">15C</strain>
    </source>
</reference>
<dbReference type="Proteomes" id="UP000822862">
    <property type="component" value="Chromosome"/>
</dbReference>
<gene>
    <name evidence="1" type="ORF">RHAB15C_0000327</name>
</gene>
<evidence type="ECO:0000313" key="2">
    <source>
        <dbReference type="Proteomes" id="UP000822862"/>
    </source>
</evidence>
<proteinExistence type="predicted"/>
<accession>A0ABX8YZF0</accession>
<keyword evidence="2" id="KW-1185">Reference proteome</keyword>
<reference evidence="1 2" key="1">
    <citation type="submission" date="2020-01" db="EMBL/GenBank/DDBJ databases">
        <authorList>
            <person name="Sixt B."/>
            <person name="Schulz F."/>
            <person name="Kostanjsek R."/>
            <person name="Koestlbacher S."/>
            <person name="Collingro A."/>
            <person name="Toenshoff E."/>
            <person name="Horn M."/>
        </authorList>
    </citation>
    <scope>NUCLEOTIDE SEQUENCE [LARGE SCALE GENOMIC DNA]</scope>
    <source>
        <strain evidence="1 2">15C</strain>
    </source>
</reference>
<evidence type="ECO:0000313" key="1">
    <source>
        <dbReference type="EMBL" id="QZA58453.1"/>
    </source>
</evidence>
<sequence length="68" mass="7621">MSIEQNSSYFRTANTVKPSFSEEIFTKNADPFDLDFQSVKIEDNLVLAKGGGGDVSFMTLFQSIFQKC</sequence>